<gene>
    <name evidence="2" type="ORF">Cni_G21615</name>
</gene>
<proteinExistence type="predicted"/>
<dbReference type="EMBL" id="CP136896">
    <property type="protein sequence ID" value="WOL12847.1"/>
    <property type="molecule type" value="Genomic_DNA"/>
</dbReference>
<dbReference type="Proteomes" id="UP001327560">
    <property type="component" value="Chromosome 7"/>
</dbReference>
<evidence type="ECO:0000313" key="2">
    <source>
        <dbReference type="EMBL" id="WOL12847.1"/>
    </source>
</evidence>
<keyword evidence="3" id="KW-1185">Reference proteome</keyword>
<dbReference type="Pfam" id="PF04359">
    <property type="entry name" value="DUF493"/>
    <property type="match status" value="1"/>
</dbReference>
<reference evidence="2 3" key="1">
    <citation type="submission" date="2023-10" db="EMBL/GenBank/DDBJ databases">
        <title>Chromosome-scale genome assembly provides insights into flower coloration mechanisms of Canna indica.</title>
        <authorList>
            <person name="Li C."/>
        </authorList>
    </citation>
    <scope>NUCLEOTIDE SEQUENCE [LARGE SCALE GENOMIC DNA]</scope>
    <source>
        <tissue evidence="2">Flower</tissue>
    </source>
</reference>
<dbReference type="SUPFAM" id="SSF117991">
    <property type="entry name" value="YbeD/HP0495-like"/>
    <property type="match status" value="1"/>
</dbReference>
<organism evidence="2 3">
    <name type="scientific">Canna indica</name>
    <name type="common">Indian-shot</name>
    <dbReference type="NCBI Taxonomy" id="4628"/>
    <lineage>
        <taxon>Eukaryota</taxon>
        <taxon>Viridiplantae</taxon>
        <taxon>Streptophyta</taxon>
        <taxon>Embryophyta</taxon>
        <taxon>Tracheophyta</taxon>
        <taxon>Spermatophyta</taxon>
        <taxon>Magnoliopsida</taxon>
        <taxon>Liliopsida</taxon>
        <taxon>Zingiberales</taxon>
        <taxon>Cannaceae</taxon>
        <taxon>Canna</taxon>
    </lineage>
</organism>
<protein>
    <submittedName>
        <fullName evidence="2">Uncharacterized protein</fullName>
    </submittedName>
</protein>
<dbReference type="PANTHER" id="PTHR34782:SF1">
    <property type="entry name" value="PHOSPHORIBOSYLFORMYLGLYCINAMIDINE SYNTHASE"/>
    <property type="match status" value="1"/>
</dbReference>
<dbReference type="InterPro" id="IPR007454">
    <property type="entry name" value="UPF0250_YbeD-like"/>
</dbReference>
<sequence length="202" mass="22039">MACRTVALRSMLLSEQPWRPSRRPFFVSSLAVPPPLGRRRVRAPFGGAPIRCSFGDAPSPASSSSSPHDEQGPPQEAVLKAISEVSKSEGRVAQTTNVVIGGTVMDDSTDEWLVLDKKVNSYPTVRRFTAIGTGGDEFVQAMVVAVESVIQESIPKGRVSQKISSRGKYVSVNIGPIRVISSEQVQAVYNAMKRDDRMKYFL</sequence>
<feature type="compositionally biased region" description="Low complexity" evidence="1">
    <location>
        <begin position="57"/>
        <end position="66"/>
    </location>
</feature>
<evidence type="ECO:0000313" key="3">
    <source>
        <dbReference type="Proteomes" id="UP001327560"/>
    </source>
</evidence>
<feature type="region of interest" description="Disordered" evidence="1">
    <location>
        <begin position="53"/>
        <end position="75"/>
    </location>
</feature>
<name>A0AAQ3KSG6_9LILI</name>
<dbReference type="PANTHER" id="PTHR34782">
    <property type="entry name" value="PHOSPHORIBOSYLFORMYLGLYCINAMIDINE SYNTHASE"/>
    <property type="match status" value="1"/>
</dbReference>
<dbReference type="InterPro" id="IPR027471">
    <property type="entry name" value="YbeD-like_sf"/>
</dbReference>
<dbReference type="Gene3D" id="3.30.70.260">
    <property type="match status" value="1"/>
</dbReference>
<dbReference type="AlphaFoldDB" id="A0AAQ3KSG6"/>
<accession>A0AAQ3KSG6</accession>
<evidence type="ECO:0000256" key="1">
    <source>
        <dbReference type="SAM" id="MobiDB-lite"/>
    </source>
</evidence>